<feature type="transmembrane region" description="Helical" evidence="7">
    <location>
        <begin position="369"/>
        <end position="389"/>
    </location>
</feature>
<evidence type="ECO:0000256" key="4">
    <source>
        <dbReference type="ARBA" id="ARBA00022989"/>
    </source>
</evidence>
<dbReference type="Gene3D" id="1.20.1720.10">
    <property type="entry name" value="Multidrug resistance protein D"/>
    <property type="match status" value="1"/>
</dbReference>
<dbReference type="InterPro" id="IPR036259">
    <property type="entry name" value="MFS_trans_sf"/>
</dbReference>
<evidence type="ECO:0000313" key="10">
    <source>
        <dbReference type="Proteomes" id="UP000053319"/>
    </source>
</evidence>
<dbReference type="PROSITE" id="PS50850">
    <property type="entry name" value="MFS"/>
    <property type="match status" value="1"/>
</dbReference>
<feature type="transmembrane region" description="Helical" evidence="7">
    <location>
        <begin position="199"/>
        <end position="219"/>
    </location>
</feature>
<proteinExistence type="predicted"/>
<feature type="transmembrane region" description="Helical" evidence="7">
    <location>
        <begin position="42"/>
        <end position="66"/>
    </location>
</feature>
<evidence type="ECO:0000256" key="2">
    <source>
        <dbReference type="ARBA" id="ARBA00022448"/>
    </source>
</evidence>
<keyword evidence="5 7" id="KW-0472">Membrane</keyword>
<dbReference type="InterPro" id="IPR020846">
    <property type="entry name" value="MFS_dom"/>
</dbReference>
<feature type="transmembrane region" description="Helical" evidence="7">
    <location>
        <begin position="135"/>
        <end position="160"/>
    </location>
</feature>
<keyword evidence="2" id="KW-0813">Transport</keyword>
<dbReference type="PANTHER" id="PTHR42718:SF9">
    <property type="entry name" value="MAJOR FACILITATOR SUPERFAMILY MULTIDRUG TRANSPORTER MFSC"/>
    <property type="match status" value="1"/>
</dbReference>
<dbReference type="Proteomes" id="UP000053319">
    <property type="component" value="Unassembled WGS sequence"/>
</dbReference>
<dbReference type="KEGG" id="dsq:DICSQDRAFT_170681"/>
<feature type="transmembrane region" description="Helical" evidence="7">
    <location>
        <begin position="445"/>
        <end position="465"/>
    </location>
</feature>
<evidence type="ECO:0000259" key="8">
    <source>
        <dbReference type="PROSITE" id="PS50850"/>
    </source>
</evidence>
<feature type="domain" description="Major facilitator superfamily (MFS) profile" evidence="8">
    <location>
        <begin position="44"/>
        <end position="469"/>
    </location>
</feature>
<dbReference type="RefSeq" id="XP_007366356.1">
    <property type="nucleotide sequence ID" value="XM_007366294.1"/>
</dbReference>
<dbReference type="Gene3D" id="1.20.1250.20">
    <property type="entry name" value="MFS general substrate transporter like domains"/>
    <property type="match status" value="1"/>
</dbReference>
<feature type="transmembrane region" description="Helical" evidence="7">
    <location>
        <begin position="109"/>
        <end position="128"/>
    </location>
</feature>
<dbReference type="SUPFAM" id="SSF103473">
    <property type="entry name" value="MFS general substrate transporter"/>
    <property type="match status" value="1"/>
</dbReference>
<feature type="transmembrane region" description="Helical" evidence="7">
    <location>
        <begin position="269"/>
        <end position="286"/>
    </location>
</feature>
<evidence type="ECO:0000256" key="5">
    <source>
        <dbReference type="ARBA" id="ARBA00023136"/>
    </source>
</evidence>
<evidence type="ECO:0000313" key="9">
    <source>
        <dbReference type="EMBL" id="EJF60821.1"/>
    </source>
</evidence>
<evidence type="ECO:0000256" key="3">
    <source>
        <dbReference type="ARBA" id="ARBA00022692"/>
    </source>
</evidence>
<feature type="transmembrane region" description="Helical" evidence="7">
    <location>
        <begin position="344"/>
        <end position="363"/>
    </location>
</feature>
<evidence type="ECO:0000256" key="1">
    <source>
        <dbReference type="ARBA" id="ARBA00004141"/>
    </source>
</evidence>
<dbReference type="Pfam" id="PF07690">
    <property type="entry name" value="MFS_1"/>
    <property type="match status" value="1"/>
</dbReference>
<organism evidence="9 10">
    <name type="scientific">Dichomitus squalens (strain LYAD-421)</name>
    <name type="common">Western red white-rot fungus</name>
    <dbReference type="NCBI Taxonomy" id="732165"/>
    <lineage>
        <taxon>Eukaryota</taxon>
        <taxon>Fungi</taxon>
        <taxon>Dikarya</taxon>
        <taxon>Basidiomycota</taxon>
        <taxon>Agaricomycotina</taxon>
        <taxon>Agaricomycetes</taxon>
        <taxon>Polyporales</taxon>
        <taxon>Polyporaceae</taxon>
        <taxon>Dichomitus</taxon>
    </lineage>
</organism>
<gene>
    <name evidence="9" type="ORF">DICSQDRAFT_170681</name>
</gene>
<keyword evidence="4 7" id="KW-1133">Transmembrane helix</keyword>
<keyword evidence="3 7" id="KW-0812">Transmembrane</keyword>
<evidence type="ECO:0000256" key="6">
    <source>
        <dbReference type="SAM" id="MobiDB-lite"/>
    </source>
</evidence>
<feature type="compositionally biased region" description="Polar residues" evidence="6">
    <location>
        <begin position="1"/>
        <end position="11"/>
    </location>
</feature>
<feature type="transmembrane region" description="Helical" evidence="7">
    <location>
        <begin position="172"/>
        <end position="192"/>
    </location>
</feature>
<accession>R7SXJ8</accession>
<dbReference type="PANTHER" id="PTHR42718">
    <property type="entry name" value="MAJOR FACILITATOR SUPERFAMILY MULTIDRUG TRANSPORTER MFSC"/>
    <property type="match status" value="1"/>
</dbReference>
<evidence type="ECO:0000256" key="7">
    <source>
        <dbReference type="SAM" id="Phobius"/>
    </source>
</evidence>
<dbReference type="GeneID" id="18839189"/>
<sequence>MADCQDSQTPAVPSRCPSPAPTLIHETKEGPAVNAYSPARRYTLLVIFCLAQFLDTFNVTSLYSAIPAMAKSMEIAEGESTWIISACQLTFASFLLISGRISDVYNPKFAFIGGVFVLAIFSLGSGFVSSKIPLFVLRALTGVAAAMAIPSAVTLLVGIFPEPNEQSRALGVSGGCGAVGIVLGLVIGAIFVQYASWPWVFWFVAIVCVPIVGLSVFLIPKQEPKEVKGGGAKWKSLDLFGVTTLTVALILFIFAVTSAATTGWGSSRVIASLIISVFMIAGFFYYETRIPADRAAIPPRTWFLPNFSVLFGTALFPFFWLPIGVSSFPVSLTGPLSHKINPKWLLLFGEALCIVSTILLAFADRPTRYWPYMFPGFILGSAGAMFVYTHTNIAIFRTTPASMAGTVGAIVNCALQLGSAVGISTVGSIESSIEEKHAGYAGRAASFWFLLGIGALQFIAMLVFYRISKENAK</sequence>
<feature type="transmembrane region" description="Helical" evidence="7">
    <location>
        <begin position="239"/>
        <end position="257"/>
    </location>
</feature>
<dbReference type="EMBL" id="JH719413">
    <property type="protein sequence ID" value="EJF60821.1"/>
    <property type="molecule type" value="Genomic_DNA"/>
</dbReference>
<reference evidence="9 10" key="1">
    <citation type="journal article" date="2012" name="Science">
        <title>The Paleozoic origin of enzymatic lignin decomposition reconstructed from 31 fungal genomes.</title>
        <authorList>
            <person name="Floudas D."/>
            <person name="Binder M."/>
            <person name="Riley R."/>
            <person name="Barry K."/>
            <person name="Blanchette R.A."/>
            <person name="Henrissat B."/>
            <person name="Martinez A.T."/>
            <person name="Otillar R."/>
            <person name="Spatafora J.W."/>
            <person name="Yadav J.S."/>
            <person name="Aerts A."/>
            <person name="Benoit I."/>
            <person name="Boyd A."/>
            <person name="Carlson A."/>
            <person name="Copeland A."/>
            <person name="Coutinho P.M."/>
            <person name="de Vries R.P."/>
            <person name="Ferreira P."/>
            <person name="Findley K."/>
            <person name="Foster B."/>
            <person name="Gaskell J."/>
            <person name="Glotzer D."/>
            <person name="Gorecki P."/>
            <person name="Heitman J."/>
            <person name="Hesse C."/>
            <person name="Hori C."/>
            <person name="Igarashi K."/>
            <person name="Jurgens J.A."/>
            <person name="Kallen N."/>
            <person name="Kersten P."/>
            <person name="Kohler A."/>
            <person name="Kuees U."/>
            <person name="Kumar T.K.A."/>
            <person name="Kuo A."/>
            <person name="LaButti K."/>
            <person name="Larrondo L.F."/>
            <person name="Lindquist E."/>
            <person name="Ling A."/>
            <person name="Lombard V."/>
            <person name="Lucas S."/>
            <person name="Lundell T."/>
            <person name="Martin R."/>
            <person name="McLaughlin D.J."/>
            <person name="Morgenstern I."/>
            <person name="Morin E."/>
            <person name="Murat C."/>
            <person name="Nagy L.G."/>
            <person name="Nolan M."/>
            <person name="Ohm R.A."/>
            <person name="Patyshakuliyeva A."/>
            <person name="Rokas A."/>
            <person name="Ruiz-Duenas F.J."/>
            <person name="Sabat G."/>
            <person name="Salamov A."/>
            <person name="Samejima M."/>
            <person name="Schmutz J."/>
            <person name="Slot J.C."/>
            <person name="St John F."/>
            <person name="Stenlid J."/>
            <person name="Sun H."/>
            <person name="Sun S."/>
            <person name="Syed K."/>
            <person name="Tsang A."/>
            <person name="Wiebenga A."/>
            <person name="Young D."/>
            <person name="Pisabarro A."/>
            <person name="Eastwood D.C."/>
            <person name="Martin F."/>
            <person name="Cullen D."/>
            <person name="Grigoriev I.V."/>
            <person name="Hibbett D.S."/>
        </authorList>
    </citation>
    <scope>NUCLEOTIDE SEQUENCE [LARGE SCALE GENOMIC DNA]</scope>
    <source>
        <strain evidence="9 10">LYAD-421 SS1</strain>
    </source>
</reference>
<protein>
    <submittedName>
        <fullName evidence="9">MFS general substrate transporter</fullName>
    </submittedName>
</protein>
<dbReference type="OMA" id="PIMWWAT"/>
<dbReference type="GO" id="GO:0016020">
    <property type="term" value="C:membrane"/>
    <property type="evidence" value="ECO:0007669"/>
    <property type="project" value="UniProtKB-SubCell"/>
</dbReference>
<dbReference type="InterPro" id="IPR011701">
    <property type="entry name" value="MFS"/>
</dbReference>
<dbReference type="AlphaFoldDB" id="R7SXJ8"/>
<feature type="transmembrane region" description="Helical" evidence="7">
    <location>
        <begin position="306"/>
        <end position="332"/>
    </location>
</feature>
<feature type="region of interest" description="Disordered" evidence="6">
    <location>
        <begin position="1"/>
        <end position="20"/>
    </location>
</feature>
<comment type="subcellular location">
    <subcellularLocation>
        <location evidence="1">Membrane</location>
        <topology evidence="1">Multi-pass membrane protein</topology>
    </subcellularLocation>
</comment>
<dbReference type="HOGENOM" id="CLU_000960_27_1_1"/>
<feature type="transmembrane region" description="Helical" evidence="7">
    <location>
        <begin position="78"/>
        <end position="97"/>
    </location>
</feature>
<dbReference type="GO" id="GO:0022857">
    <property type="term" value="F:transmembrane transporter activity"/>
    <property type="evidence" value="ECO:0007669"/>
    <property type="project" value="InterPro"/>
</dbReference>
<name>R7SXJ8_DICSQ</name>